<dbReference type="PANTHER" id="PTHR12350:SF19">
    <property type="entry name" value="SET DOMAIN-CONTAINING PROTEIN"/>
    <property type="match status" value="1"/>
</dbReference>
<keyword evidence="3" id="KW-1185">Reference proteome</keyword>
<evidence type="ECO:0000313" key="2">
    <source>
        <dbReference type="EMBL" id="POW14497.1"/>
    </source>
</evidence>
<feature type="domain" description="SET" evidence="1">
    <location>
        <begin position="13"/>
        <end position="123"/>
    </location>
</feature>
<reference evidence="2" key="1">
    <citation type="submission" date="2017-12" db="EMBL/GenBank/DDBJ databases">
        <title>Gene loss provides genomic basis for host adaptation in cereal stripe rust fungi.</title>
        <authorList>
            <person name="Xia C."/>
        </authorList>
    </citation>
    <scope>NUCLEOTIDE SEQUENCE [LARGE SCALE GENOMIC DNA]</scope>
    <source>
        <strain evidence="2">93-210</strain>
    </source>
</reference>
<sequence length="181" mass="20630">MAMSIKFKVVFLTNLRWFQDRRAIYASKLISLRDFPPGQKLAQLGEECKISHKAYTSVQFANEADGKSAHFELGSELVYINHSCNPNVAFELPGGWRGLEEGRWCLRSLSEIKKGDALNFAYFSTEWDMDTPFQCLCCSEGCLGEIRGAKHLSKKILDKYFINEHIEKMITADQQCEKSST</sequence>
<dbReference type="AlphaFoldDB" id="A0A2S4VYG7"/>
<dbReference type="VEuPathDB" id="FungiDB:PSHT_04719"/>
<gene>
    <name evidence="2" type="ORF">PSTT_02948</name>
</gene>
<dbReference type="PROSITE" id="PS50280">
    <property type="entry name" value="SET"/>
    <property type="match status" value="1"/>
</dbReference>
<evidence type="ECO:0000259" key="1">
    <source>
        <dbReference type="PROSITE" id="PS50280"/>
    </source>
</evidence>
<dbReference type="EMBL" id="PKSL01000018">
    <property type="protein sequence ID" value="POW14497.1"/>
    <property type="molecule type" value="Genomic_DNA"/>
</dbReference>
<organism evidence="2 3">
    <name type="scientific">Puccinia striiformis</name>
    <dbReference type="NCBI Taxonomy" id="27350"/>
    <lineage>
        <taxon>Eukaryota</taxon>
        <taxon>Fungi</taxon>
        <taxon>Dikarya</taxon>
        <taxon>Basidiomycota</taxon>
        <taxon>Pucciniomycotina</taxon>
        <taxon>Pucciniomycetes</taxon>
        <taxon>Pucciniales</taxon>
        <taxon>Pucciniaceae</taxon>
        <taxon>Puccinia</taxon>
    </lineage>
</organism>
<dbReference type="InterPro" id="IPR053201">
    <property type="entry name" value="Flavunoidine_N-MTase"/>
</dbReference>
<dbReference type="Pfam" id="PF00856">
    <property type="entry name" value="SET"/>
    <property type="match status" value="1"/>
</dbReference>
<dbReference type="Proteomes" id="UP000239156">
    <property type="component" value="Unassembled WGS sequence"/>
</dbReference>
<accession>A0A2S4VYG7</accession>
<evidence type="ECO:0000313" key="3">
    <source>
        <dbReference type="Proteomes" id="UP000239156"/>
    </source>
</evidence>
<dbReference type="InterPro" id="IPR046341">
    <property type="entry name" value="SET_dom_sf"/>
</dbReference>
<proteinExistence type="predicted"/>
<dbReference type="InterPro" id="IPR001214">
    <property type="entry name" value="SET_dom"/>
</dbReference>
<protein>
    <recommendedName>
        <fullName evidence="1">SET domain-containing protein</fullName>
    </recommendedName>
</protein>
<name>A0A2S4VYG7_9BASI</name>
<dbReference type="Gene3D" id="2.170.270.10">
    <property type="entry name" value="SET domain"/>
    <property type="match status" value="1"/>
</dbReference>
<dbReference type="PANTHER" id="PTHR12350">
    <property type="entry name" value="HISTONE-LYSINE N-METHYLTRANSFERASE-RELATED"/>
    <property type="match status" value="1"/>
</dbReference>
<dbReference type="SUPFAM" id="SSF82199">
    <property type="entry name" value="SET domain"/>
    <property type="match status" value="1"/>
</dbReference>
<comment type="caution">
    <text evidence="2">The sequence shown here is derived from an EMBL/GenBank/DDBJ whole genome shotgun (WGS) entry which is preliminary data.</text>
</comment>
<dbReference type="VEuPathDB" id="FungiDB:PSTT_02948"/>